<dbReference type="InterPro" id="IPR024455">
    <property type="entry name" value="Phage_capsid"/>
</dbReference>
<keyword evidence="5" id="KW-1185">Reference proteome</keyword>
<protein>
    <submittedName>
        <fullName evidence="4">Phage major capsid protein, HK97 family</fullName>
    </submittedName>
</protein>
<evidence type="ECO:0000313" key="5">
    <source>
        <dbReference type="Proteomes" id="UP000190285"/>
    </source>
</evidence>
<dbReference type="OrthoDB" id="9786516at2"/>
<sequence length="436" mass="48070">MKKRLLKLLKLKQERKASLKKIVESTDKIEEIRSAQKEIDGLNTEIADLQSMIDEIEEEERNAKPQDDPSNIAGMGNVDPNKDPQGRNAANPTGGFNPLGTYGVGPTNSQQRNQEPEDRYGTLEYRKAFMDYCQTGKITTELRADATTTTGDVSAIIPSTILNEVIRKVTTYGQVFNRVRKLNIKGGLTIPILSLKPTATWIGETTSSDKQKVQVNENISFSYYGLECKISTSLLADTVSLAGFESTITDLIVEAMVEALDLAVLKGNGTGKPLGITADTRVPSKQIVTLTSSDFLKWDAWKKKVFAKMPLKYKAGASFLMASGTFEGYIDGMVDANGQPIGRVNYGITKGPQERFGGKEVIQVEDDVIAPYDDAAVGEVVAVYCNLRNYGFNSNMQMMMYRYFDHDTNEWVDKAILIADGKLIDPNGVVIIKKGE</sequence>
<feature type="region of interest" description="Disordered" evidence="2">
    <location>
        <begin position="50"/>
        <end position="118"/>
    </location>
</feature>
<feature type="domain" description="Phage capsid-like C-terminal" evidence="3">
    <location>
        <begin position="156"/>
        <end position="433"/>
    </location>
</feature>
<dbReference type="AlphaFoldDB" id="A0A1T5KFI6"/>
<reference evidence="4 5" key="1">
    <citation type="submission" date="2017-02" db="EMBL/GenBank/DDBJ databases">
        <authorList>
            <person name="Peterson S.W."/>
        </authorList>
    </citation>
    <scope>NUCLEOTIDE SEQUENCE [LARGE SCALE GENOMIC DNA]</scope>
    <source>
        <strain evidence="4 5">M1</strain>
    </source>
</reference>
<dbReference type="SUPFAM" id="SSF56563">
    <property type="entry name" value="Major capsid protein gp5"/>
    <property type="match status" value="1"/>
</dbReference>
<organism evidence="4 5">
    <name type="scientific">Maledivibacter halophilus</name>
    <dbReference type="NCBI Taxonomy" id="36842"/>
    <lineage>
        <taxon>Bacteria</taxon>
        <taxon>Bacillati</taxon>
        <taxon>Bacillota</taxon>
        <taxon>Clostridia</taxon>
        <taxon>Peptostreptococcales</taxon>
        <taxon>Caminicellaceae</taxon>
        <taxon>Maledivibacter</taxon>
    </lineage>
</organism>
<evidence type="ECO:0000259" key="3">
    <source>
        <dbReference type="Pfam" id="PF05065"/>
    </source>
</evidence>
<name>A0A1T5KFI6_9FIRM</name>
<gene>
    <name evidence="4" type="ORF">SAMN02194393_01756</name>
</gene>
<evidence type="ECO:0000313" key="4">
    <source>
        <dbReference type="EMBL" id="SKC62437.1"/>
    </source>
</evidence>
<evidence type="ECO:0000256" key="2">
    <source>
        <dbReference type="SAM" id="MobiDB-lite"/>
    </source>
</evidence>
<dbReference type="Pfam" id="PF05065">
    <property type="entry name" value="Phage_capsid"/>
    <property type="match status" value="1"/>
</dbReference>
<dbReference type="InterPro" id="IPR054612">
    <property type="entry name" value="Phage_capsid-like_C"/>
</dbReference>
<dbReference type="Proteomes" id="UP000190285">
    <property type="component" value="Unassembled WGS sequence"/>
</dbReference>
<dbReference type="NCBIfam" id="TIGR01554">
    <property type="entry name" value="major_cap_HK97"/>
    <property type="match status" value="1"/>
</dbReference>
<comment type="subcellular location">
    <subcellularLocation>
        <location evidence="1">Virion</location>
    </subcellularLocation>
</comment>
<proteinExistence type="predicted"/>
<accession>A0A1T5KFI6</accession>
<evidence type="ECO:0000256" key="1">
    <source>
        <dbReference type="ARBA" id="ARBA00004328"/>
    </source>
</evidence>
<dbReference type="EMBL" id="FUZT01000004">
    <property type="protein sequence ID" value="SKC62437.1"/>
    <property type="molecule type" value="Genomic_DNA"/>
</dbReference>
<dbReference type="RefSeq" id="WP_079490935.1">
    <property type="nucleotide sequence ID" value="NZ_FUZT01000004.1"/>
</dbReference>
<dbReference type="STRING" id="36842.SAMN02194393_01756"/>